<dbReference type="Pfam" id="PF03756">
    <property type="entry name" value="AfsA"/>
    <property type="match status" value="2"/>
</dbReference>
<protein>
    <submittedName>
        <fullName evidence="3">ScgA</fullName>
    </submittedName>
</protein>
<dbReference type="AlphaFoldDB" id="F1CFF7"/>
<dbReference type="EMBL" id="HQ241279">
    <property type="protein sequence ID" value="ADZ31221.1"/>
    <property type="molecule type" value="Genomic_DNA"/>
</dbReference>
<dbReference type="NCBIfam" id="NF041195">
    <property type="entry name" value="ScbA_BarX_GamBu"/>
    <property type="match status" value="1"/>
</dbReference>
<reference evidence="3" key="2">
    <citation type="journal article" date="2011" name="Appl. Environ. Microbiol.">
        <title>Gamma-Butyrolactone Regulatory System of Streptomyces chattanoogensis Links Nutrient Utilization, Metabolism, and Development.</title>
        <authorList>
            <person name="Du Y.L."/>
            <person name="Shen X.L."/>
            <person name="Yu P."/>
            <person name="Bai L.Q."/>
            <person name="Li Y.Q."/>
        </authorList>
    </citation>
    <scope>NUCLEOTIDE SEQUENCE</scope>
    <source>
        <strain evidence="3">L10</strain>
    </source>
</reference>
<feature type="domain" description="A-factor biosynthesis hotdog" evidence="2">
    <location>
        <begin position="41"/>
        <end position="175"/>
    </location>
</feature>
<evidence type="ECO:0000313" key="3">
    <source>
        <dbReference type="EMBL" id="ADZ31221.1"/>
    </source>
</evidence>
<organism evidence="3">
    <name type="scientific">Streptomyces chattanoogensis</name>
    <dbReference type="NCBI Taxonomy" id="66876"/>
    <lineage>
        <taxon>Bacteria</taxon>
        <taxon>Bacillati</taxon>
        <taxon>Actinomycetota</taxon>
        <taxon>Actinomycetes</taxon>
        <taxon>Kitasatosporales</taxon>
        <taxon>Streptomycetaceae</taxon>
        <taxon>Streptomyces</taxon>
    </lineage>
</organism>
<name>F1CFF7_9ACTN</name>
<gene>
    <name evidence="3" type="primary">scgA</name>
</gene>
<dbReference type="InterPro" id="IPR005509">
    <property type="entry name" value="AfsA_hotdog_dom"/>
</dbReference>
<reference evidence="3" key="1">
    <citation type="submission" date="2010-09" db="EMBL/GenBank/DDBJ databases">
        <authorList>
            <person name="Du Y.-L."/>
            <person name="Li Y.-Q."/>
        </authorList>
    </citation>
    <scope>NUCLEOTIDE SEQUENCE</scope>
    <source>
        <strain evidence="3">L10</strain>
    </source>
</reference>
<evidence type="ECO:0000256" key="1">
    <source>
        <dbReference type="SAM" id="MobiDB-lite"/>
    </source>
</evidence>
<feature type="region of interest" description="Disordered" evidence="1">
    <location>
        <begin position="1"/>
        <end position="34"/>
    </location>
</feature>
<dbReference type="GO" id="GO:0016740">
    <property type="term" value="F:transferase activity"/>
    <property type="evidence" value="ECO:0007669"/>
    <property type="project" value="InterPro"/>
</dbReference>
<dbReference type="InterPro" id="IPR047757">
    <property type="entry name" value="AfsA-like"/>
</dbReference>
<evidence type="ECO:0000259" key="2">
    <source>
        <dbReference type="Pfam" id="PF03756"/>
    </source>
</evidence>
<proteinExistence type="predicted"/>
<sequence length="327" mass="36170">MSDTMYVDGPVRPRALHSVRPAPDPRAVPRPRRDVGVPGEFVHRPATEDILITAWNRLDDSRFSLTARWPHDHRYFTPHHGHHNIVLVGETIRQAALLLSHTELGVPVGHHFVLTDLVYTTRPEHLAVDGRPRQLTIEAALTHTRMRAGTLVSCRIDMTFRTAGRTVATGHTRFSVTTPAVYRRIRGERLSARRADSPLPAPVPHWLTGSRTDSEVLLAPDGQSDRWLLRIAPGHAALVNPANDHVPGMVLLDAAQQATRALTAPGPFVPYAFSTEFHRYAEHSAPCEIAARRLPSAVAGTTTVEVTGHQQGEPVFTSLLTAPERHR</sequence>
<accession>F1CFF7</accession>
<feature type="domain" description="A-factor biosynthesis hotdog" evidence="2">
    <location>
        <begin position="213"/>
        <end position="318"/>
    </location>
</feature>